<dbReference type="InterPro" id="IPR052930">
    <property type="entry name" value="TA_antitoxin_MntA"/>
</dbReference>
<proteinExistence type="predicted"/>
<comment type="caution">
    <text evidence="2">The sequence shown here is derived from an EMBL/GenBank/DDBJ whole genome shotgun (WGS) entry which is preliminary data.</text>
</comment>
<dbReference type="EMBL" id="JADJMH010000005">
    <property type="protein sequence ID" value="MBK7674664.1"/>
    <property type="molecule type" value="Genomic_DNA"/>
</dbReference>
<accession>A0A935UGG5</accession>
<dbReference type="NCBIfam" id="NF047752">
    <property type="entry name" value="MntA_antitoxin"/>
    <property type="match status" value="1"/>
</dbReference>
<evidence type="ECO:0000259" key="1">
    <source>
        <dbReference type="Pfam" id="PF18765"/>
    </source>
</evidence>
<gene>
    <name evidence="2" type="ORF">IPJ27_07765</name>
</gene>
<dbReference type="InterPro" id="IPR043519">
    <property type="entry name" value="NT_sf"/>
</dbReference>
<dbReference type="SUPFAM" id="SSF81301">
    <property type="entry name" value="Nucleotidyltransferase"/>
    <property type="match status" value="1"/>
</dbReference>
<feature type="domain" description="Polymerase beta nucleotidyltransferase" evidence="1">
    <location>
        <begin position="10"/>
        <end position="102"/>
    </location>
</feature>
<dbReference type="Pfam" id="PF18765">
    <property type="entry name" value="Polbeta"/>
    <property type="match status" value="1"/>
</dbReference>
<dbReference type="Gene3D" id="3.30.460.10">
    <property type="entry name" value="Beta Polymerase, domain 2"/>
    <property type="match status" value="1"/>
</dbReference>
<protein>
    <submittedName>
        <fullName evidence="2">Nucleotidyltransferase domain-containing protein</fullName>
    </submittedName>
</protein>
<dbReference type="PANTHER" id="PTHR43852:SF3">
    <property type="entry name" value="NUCLEOTIDYLTRANSFERASE"/>
    <property type="match status" value="1"/>
</dbReference>
<reference evidence="2 3" key="1">
    <citation type="submission" date="2020-10" db="EMBL/GenBank/DDBJ databases">
        <title>Connecting structure to function with the recovery of over 1000 high-quality activated sludge metagenome-assembled genomes encoding full-length rRNA genes using long-read sequencing.</title>
        <authorList>
            <person name="Singleton C.M."/>
            <person name="Petriglieri F."/>
            <person name="Kristensen J.M."/>
            <person name="Kirkegaard R.H."/>
            <person name="Michaelsen T.Y."/>
            <person name="Andersen M.H."/>
            <person name="Karst S.M."/>
            <person name="Dueholm M.S."/>
            <person name="Nielsen P.H."/>
            <person name="Albertsen M."/>
        </authorList>
    </citation>
    <scope>NUCLEOTIDE SEQUENCE [LARGE SCALE GENOMIC DNA]</scope>
    <source>
        <strain evidence="2">EsbW_18-Q3-R4-48_BATAC.285</strain>
    </source>
</reference>
<sequence length="135" mass="14944">MQSAALIESLRQFFASRGEDLACVYLFGSQARGTAGPASDVDIGVLLVTDPPRTLEGLGIDLAADLEAAIGRHVDLVVLNRAPADLIHRVLRNGVLVCERDRAARIRFEVQARNAYFDLLPYLREYRQAARQPLR</sequence>
<dbReference type="InterPro" id="IPR041633">
    <property type="entry name" value="Polbeta"/>
</dbReference>
<dbReference type="CDD" id="cd05403">
    <property type="entry name" value="NT_KNTase_like"/>
    <property type="match status" value="1"/>
</dbReference>
<dbReference type="AlphaFoldDB" id="A0A935UGG5"/>
<name>A0A935UGG5_9PROT</name>
<evidence type="ECO:0000313" key="2">
    <source>
        <dbReference type="EMBL" id="MBK7674664.1"/>
    </source>
</evidence>
<organism evidence="2 3">
    <name type="scientific">Candidatus Accumulibacter proximus</name>
    <dbReference type="NCBI Taxonomy" id="2954385"/>
    <lineage>
        <taxon>Bacteria</taxon>
        <taxon>Pseudomonadati</taxon>
        <taxon>Pseudomonadota</taxon>
        <taxon>Betaproteobacteria</taxon>
        <taxon>Candidatus Accumulibacter</taxon>
    </lineage>
</organism>
<dbReference type="PANTHER" id="PTHR43852">
    <property type="entry name" value="NUCLEOTIDYLTRANSFERASE"/>
    <property type="match status" value="1"/>
</dbReference>
<dbReference type="Proteomes" id="UP000697998">
    <property type="component" value="Unassembled WGS sequence"/>
</dbReference>
<evidence type="ECO:0000313" key="3">
    <source>
        <dbReference type="Proteomes" id="UP000697998"/>
    </source>
</evidence>